<keyword evidence="6" id="KW-1185">Reference proteome</keyword>
<dbReference type="InterPro" id="IPR017853">
    <property type="entry name" value="GH"/>
</dbReference>
<evidence type="ECO:0000259" key="4">
    <source>
        <dbReference type="Pfam" id="PF00150"/>
    </source>
</evidence>
<dbReference type="PANTHER" id="PTHR31297:SF13">
    <property type="entry name" value="PUTATIVE-RELATED"/>
    <property type="match status" value="1"/>
</dbReference>
<dbReference type="GO" id="GO:0005576">
    <property type="term" value="C:extracellular region"/>
    <property type="evidence" value="ECO:0007669"/>
    <property type="project" value="TreeGrafter"/>
</dbReference>
<dbReference type="Pfam" id="PF00150">
    <property type="entry name" value="Cellulase"/>
    <property type="match status" value="1"/>
</dbReference>
<dbReference type="InterPro" id="IPR050386">
    <property type="entry name" value="Glycosyl_hydrolase_5"/>
</dbReference>
<dbReference type="PANTHER" id="PTHR31297">
    <property type="entry name" value="GLUCAN ENDO-1,6-BETA-GLUCOSIDASE B"/>
    <property type="match status" value="1"/>
</dbReference>
<name>A0A3R8KSN2_9FIRM</name>
<dbReference type="EMBL" id="RHJS01000002">
    <property type="protein sequence ID" value="RRK30969.1"/>
    <property type="molecule type" value="Genomic_DNA"/>
</dbReference>
<proteinExistence type="inferred from homology"/>
<comment type="caution">
    <text evidence="5">The sequence shown here is derived from an EMBL/GenBank/DDBJ whole genome shotgun (WGS) entry which is preliminary data.</text>
</comment>
<dbReference type="SUPFAM" id="SSF51445">
    <property type="entry name" value="(Trans)glycosidases"/>
    <property type="match status" value="1"/>
</dbReference>
<gene>
    <name evidence="5" type="ORF">EBB54_05990</name>
</gene>
<feature type="domain" description="Glycoside hydrolase family 5" evidence="4">
    <location>
        <begin position="84"/>
        <end position="337"/>
    </location>
</feature>
<evidence type="ECO:0000256" key="3">
    <source>
        <dbReference type="RuleBase" id="RU361153"/>
    </source>
</evidence>
<evidence type="ECO:0000313" key="5">
    <source>
        <dbReference type="EMBL" id="RRK30969.1"/>
    </source>
</evidence>
<protein>
    <recommendedName>
        <fullName evidence="4">Glycoside hydrolase family 5 domain-containing protein</fullName>
    </recommendedName>
</protein>
<dbReference type="Gene3D" id="3.20.20.80">
    <property type="entry name" value="Glycosidases"/>
    <property type="match status" value="1"/>
</dbReference>
<reference evidence="5" key="1">
    <citation type="submission" date="2018-10" db="EMBL/GenBank/DDBJ databases">
        <title>Schaedlerella arabinophila gen. nov. sp. nov., isolated from the mouse intestinal tract and comparative analysis with the genome of the closely related altered Schaedler flora strain ASF502.</title>
        <authorList>
            <person name="Miyake S."/>
            <person name="Soh M."/>
            <person name="Seedorf H."/>
        </authorList>
    </citation>
    <scope>NUCLEOTIDE SEQUENCE [LARGE SCALE GENOMIC DNA]</scope>
    <source>
        <strain evidence="5">DSM 106076</strain>
    </source>
</reference>
<keyword evidence="1 3" id="KW-0378">Hydrolase</keyword>
<dbReference type="AlphaFoldDB" id="A0A3R8KSN2"/>
<organism evidence="5 6">
    <name type="scientific">Schaedlerella arabinosiphila</name>
    <dbReference type="NCBI Taxonomy" id="2044587"/>
    <lineage>
        <taxon>Bacteria</taxon>
        <taxon>Bacillati</taxon>
        <taxon>Bacillota</taxon>
        <taxon>Clostridia</taxon>
        <taxon>Lachnospirales</taxon>
        <taxon>Lachnospiraceae</taxon>
        <taxon>Schaedlerella</taxon>
    </lineage>
</organism>
<accession>A0A3R8KSN2</accession>
<evidence type="ECO:0000256" key="2">
    <source>
        <dbReference type="ARBA" id="ARBA00023295"/>
    </source>
</evidence>
<comment type="similarity">
    <text evidence="3">Belongs to the glycosyl hydrolase 5 (cellulase A) family.</text>
</comment>
<evidence type="ECO:0000313" key="6">
    <source>
        <dbReference type="Proteomes" id="UP000274920"/>
    </source>
</evidence>
<dbReference type="RefSeq" id="WP_125126733.1">
    <property type="nucleotide sequence ID" value="NZ_RHJS01000002.1"/>
</dbReference>
<dbReference type="GO" id="GO:0009986">
    <property type="term" value="C:cell surface"/>
    <property type="evidence" value="ECO:0007669"/>
    <property type="project" value="TreeGrafter"/>
</dbReference>
<sequence length="560" mass="63769">MFQTVDGWLKTSGQIFINEKGQEVLLRGLGVANWLNPEGFLFGGAPFGGVMGRFARSCEFDRGRTMDQFVAELCGPSYQKKFWKQWVDNYFAEADIRKMKEQGFNSVRFPLDARLLLEEEPGYHFIEEHFQFLEHYLDLCEKYGMYVILDMHAACAGQSAVSCDNGVDNQPHLFLDEEGANRTIRLWQELAERWADRWIIAGYDLLNEPISLPEFDCLIPELKAFYDRLVTAVRQVDQKHILFIQGNRFANRLDIFDHDYDPEYHNWAICTHCYETFPDLALFGPILEKRAQWNVPVWMGETGGSSPANPEAGSTWMAVTFEMMMEYHISYNIWCAKALEGVDAAYSVSFCSPDPKGWRQIVDYCAKGTAKPGYAKAIKIFDELLENIKLENCTEQIDRVAAMLRRPGIRVLASGYDTDQEYSGTWPYALYCGYRREDRMHLVYEPGYMPNDLGGLAMMNPHPEKYGDYPHIWLRLEEGDCASYTVREAKEPVSVRLHGMAAGENQIRVSEGEKIIFEGSVPVSNEITAIPAGKTGSGERVVIKIEAVSGSVVLKTVEFC</sequence>
<dbReference type="GO" id="GO:0009251">
    <property type="term" value="P:glucan catabolic process"/>
    <property type="evidence" value="ECO:0007669"/>
    <property type="project" value="TreeGrafter"/>
</dbReference>
<dbReference type="GO" id="GO:0008422">
    <property type="term" value="F:beta-glucosidase activity"/>
    <property type="evidence" value="ECO:0007669"/>
    <property type="project" value="TreeGrafter"/>
</dbReference>
<keyword evidence="2 3" id="KW-0326">Glycosidase</keyword>
<evidence type="ECO:0000256" key="1">
    <source>
        <dbReference type="ARBA" id="ARBA00022801"/>
    </source>
</evidence>
<dbReference type="InterPro" id="IPR001547">
    <property type="entry name" value="Glyco_hydro_5"/>
</dbReference>
<dbReference type="Proteomes" id="UP000274920">
    <property type="component" value="Unassembled WGS sequence"/>
</dbReference>